<proteinExistence type="predicted"/>
<sequence>MAAISSAMNVQITFLPGTYSLIHFPPELYANFLQPVLGVLLPQTQTVNSSRRWPDHDLEGLTSDHQHTFLNVSVTPLECSVVCHTSFARSVFEPAIAAIPRDARKSAFISQEPYLVLSVISGDVDIVSRILELTCPLALAGIPIFFISTYYSDFILVPAKDRESVVKALTERGFVLHRYEKDSFVANRHGYTTPTIAAVAAPSPATIAELFGRTFAQLKKRCVEPIVEDGLRLVQLSARDAHLRGTGIGECYIDGPSRRFSQSGYGMSGGANGRNPPQPLWIDAIDARLYATLVSALVARPRFFSLTLAIEDPPSLLLDRNLLPLFGDILIGDRSNELVPISLDLAKLPFEATGIVCGVAGKIVQEMTMSRPGMSYLSTACAGTVILSPEQAAQALEVLRPLMAEEE</sequence>
<dbReference type="Proteomes" id="UP000272025">
    <property type="component" value="Unassembled WGS sequence"/>
</dbReference>
<dbReference type="RefSeq" id="XP_028467128.1">
    <property type="nucleotide sequence ID" value="XM_028614163.1"/>
</dbReference>
<organism evidence="2 3">
    <name type="scientific">Sodiomyces alkalinus (strain CBS 110278 / VKM F-3762 / F11)</name>
    <name type="common">Alkaliphilic filamentous fungus</name>
    <dbReference type="NCBI Taxonomy" id="1314773"/>
    <lineage>
        <taxon>Eukaryota</taxon>
        <taxon>Fungi</taxon>
        <taxon>Dikarya</taxon>
        <taxon>Ascomycota</taxon>
        <taxon>Pezizomycotina</taxon>
        <taxon>Sordariomycetes</taxon>
        <taxon>Hypocreomycetidae</taxon>
        <taxon>Glomerellales</taxon>
        <taxon>Plectosphaerellaceae</taxon>
        <taxon>Sodiomyces</taxon>
    </lineage>
</organism>
<dbReference type="EMBL" id="ML119054">
    <property type="protein sequence ID" value="ROT39322.1"/>
    <property type="molecule type" value="Genomic_DNA"/>
</dbReference>
<evidence type="ECO:0000259" key="1">
    <source>
        <dbReference type="Pfam" id="PF13840"/>
    </source>
</evidence>
<reference evidence="2 3" key="1">
    <citation type="journal article" date="2018" name="Mol. Ecol.">
        <title>The obligate alkalophilic soda-lake fungus Sodiomyces alkalinus has shifted to a protein diet.</title>
        <authorList>
            <person name="Grum-Grzhimaylo A.A."/>
            <person name="Falkoski D.L."/>
            <person name="van den Heuvel J."/>
            <person name="Valero-Jimenez C.A."/>
            <person name="Min B."/>
            <person name="Choi I.G."/>
            <person name="Lipzen A."/>
            <person name="Daum C.G."/>
            <person name="Aanen D.K."/>
            <person name="Tsang A."/>
            <person name="Henrissat B."/>
            <person name="Bilanenko E.N."/>
            <person name="de Vries R.P."/>
            <person name="van Kan J.A.L."/>
            <person name="Grigoriev I.V."/>
            <person name="Debets A.J.M."/>
        </authorList>
    </citation>
    <scope>NUCLEOTIDE SEQUENCE [LARGE SCALE GENOMIC DNA]</scope>
    <source>
        <strain evidence="2 3">F11</strain>
    </source>
</reference>
<evidence type="ECO:0000313" key="2">
    <source>
        <dbReference type="EMBL" id="ROT39322.1"/>
    </source>
</evidence>
<accession>A0A3N2PXW1</accession>
<gene>
    <name evidence="2" type="ORF">SODALDRAFT_359204</name>
</gene>
<keyword evidence="3" id="KW-1185">Reference proteome</keyword>
<protein>
    <recommendedName>
        <fullName evidence="1">CASTOR ACT domain-containing protein</fullName>
    </recommendedName>
</protein>
<dbReference type="PANTHER" id="PTHR31131:SF6">
    <property type="entry name" value="CASTOR ACT DOMAIN-CONTAINING PROTEIN"/>
    <property type="match status" value="1"/>
</dbReference>
<dbReference type="InterPro" id="IPR045865">
    <property type="entry name" value="ACT-like_dom_sf"/>
</dbReference>
<evidence type="ECO:0000313" key="3">
    <source>
        <dbReference type="Proteomes" id="UP000272025"/>
    </source>
</evidence>
<dbReference type="SUPFAM" id="SSF55021">
    <property type="entry name" value="ACT-like"/>
    <property type="match status" value="1"/>
</dbReference>
<feature type="domain" description="CASTOR ACT" evidence="1">
    <location>
        <begin position="110"/>
        <end position="171"/>
    </location>
</feature>
<name>A0A3N2PXW1_SODAK</name>
<dbReference type="GeneID" id="39582641"/>
<dbReference type="GO" id="GO:0006520">
    <property type="term" value="P:amino acid metabolic process"/>
    <property type="evidence" value="ECO:0007669"/>
    <property type="project" value="UniProtKB-ARBA"/>
</dbReference>
<dbReference type="Pfam" id="PF13840">
    <property type="entry name" value="ACT_7"/>
    <property type="match status" value="1"/>
</dbReference>
<dbReference type="InterPro" id="IPR027795">
    <property type="entry name" value="CASTOR_ACT_dom"/>
</dbReference>
<dbReference type="InterPro" id="IPR051719">
    <property type="entry name" value="CASTOR_mTORC1"/>
</dbReference>
<dbReference type="OrthoDB" id="58529at2759"/>
<dbReference type="Gene3D" id="3.30.2130.10">
    <property type="entry name" value="VC0802-like"/>
    <property type="match status" value="1"/>
</dbReference>
<dbReference type="GO" id="GO:0046394">
    <property type="term" value="P:carboxylic acid biosynthetic process"/>
    <property type="evidence" value="ECO:0007669"/>
    <property type="project" value="UniProtKB-ARBA"/>
</dbReference>
<dbReference type="PANTHER" id="PTHR31131">
    <property type="entry name" value="CHROMOSOME 1, WHOLE GENOME SHOTGUN SEQUENCE"/>
    <property type="match status" value="1"/>
</dbReference>
<dbReference type="AlphaFoldDB" id="A0A3N2PXW1"/>